<organism evidence="2 3">
    <name type="scientific">Ceratopteris richardii</name>
    <name type="common">Triangle waterfern</name>
    <dbReference type="NCBI Taxonomy" id="49495"/>
    <lineage>
        <taxon>Eukaryota</taxon>
        <taxon>Viridiplantae</taxon>
        <taxon>Streptophyta</taxon>
        <taxon>Embryophyta</taxon>
        <taxon>Tracheophyta</taxon>
        <taxon>Polypodiopsida</taxon>
        <taxon>Polypodiidae</taxon>
        <taxon>Polypodiales</taxon>
        <taxon>Pteridineae</taxon>
        <taxon>Pteridaceae</taxon>
        <taxon>Parkerioideae</taxon>
        <taxon>Ceratopteris</taxon>
    </lineage>
</organism>
<accession>A0A8T2TL50</accession>
<dbReference type="AlphaFoldDB" id="A0A8T2TL50"/>
<evidence type="ECO:0000313" key="2">
    <source>
        <dbReference type="EMBL" id="KAH7423402.1"/>
    </source>
</evidence>
<evidence type="ECO:0000313" key="3">
    <source>
        <dbReference type="Proteomes" id="UP000825935"/>
    </source>
</evidence>
<evidence type="ECO:0000256" key="1">
    <source>
        <dbReference type="SAM" id="MobiDB-lite"/>
    </source>
</evidence>
<sequence>MSAGSVGVSARWEARNTFDFRYLGSPSISPKGLVSGDDKELHNGGEDSVTLSDAVEDLNEYLASFRSTLIAKRTKEYNLTENSLKEDSPRKKLSFGRFSLGENRTNIGSESSKKGSTRSKRERSHEAEDKGVEKITALVLDDPVHMEEKVPPVGMGSTVTKKRGKADDVEAPLKTDPEELNLCKVVLVENLPLNATKKDVVKEFSQFGVIDSVLLQPVFSQDVKKRKRVTKNEEVNKVAIHQSAHIVYEDEQAASRGGGRLFTLGGKLSVSNRELGTKECSGWLS</sequence>
<name>A0A8T2TL50_CERRI</name>
<dbReference type="SUPFAM" id="SSF54928">
    <property type="entry name" value="RNA-binding domain, RBD"/>
    <property type="match status" value="1"/>
</dbReference>
<keyword evidence="3" id="KW-1185">Reference proteome</keyword>
<gene>
    <name evidence="2" type="ORF">KP509_12G053800</name>
</gene>
<dbReference type="Gene3D" id="3.30.70.330">
    <property type="match status" value="1"/>
</dbReference>
<dbReference type="EMBL" id="CM035417">
    <property type="protein sequence ID" value="KAH7423402.1"/>
    <property type="molecule type" value="Genomic_DNA"/>
</dbReference>
<dbReference type="OrthoDB" id="442677at2759"/>
<protein>
    <recommendedName>
        <fullName evidence="4">RRM domain-containing protein</fullName>
    </recommendedName>
</protein>
<reference evidence="2" key="1">
    <citation type="submission" date="2021-08" db="EMBL/GenBank/DDBJ databases">
        <title>WGS assembly of Ceratopteris richardii.</title>
        <authorList>
            <person name="Marchant D.B."/>
            <person name="Chen G."/>
            <person name="Jenkins J."/>
            <person name="Shu S."/>
            <person name="Leebens-Mack J."/>
            <person name="Grimwood J."/>
            <person name="Schmutz J."/>
            <person name="Soltis P."/>
            <person name="Soltis D."/>
            <person name="Chen Z.-H."/>
        </authorList>
    </citation>
    <scope>NUCLEOTIDE SEQUENCE</scope>
    <source>
        <strain evidence="2">Whitten #5841</strain>
        <tissue evidence="2">Leaf</tissue>
    </source>
</reference>
<dbReference type="Proteomes" id="UP000825935">
    <property type="component" value="Chromosome 12"/>
</dbReference>
<comment type="caution">
    <text evidence="2">The sequence shown here is derived from an EMBL/GenBank/DDBJ whole genome shotgun (WGS) entry which is preliminary data.</text>
</comment>
<proteinExistence type="predicted"/>
<dbReference type="InterPro" id="IPR035979">
    <property type="entry name" value="RBD_domain_sf"/>
</dbReference>
<feature type="region of interest" description="Disordered" evidence="1">
    <location>
        <begin position="148"/>
        <end position="168"/>
    </location>
</feature>
<evidence type="ECO:0008006" key="4">
    <source>
        <dbReference type="Google" id="ProtNLM"/>
    </source>
</evidence>
<dbReference type="GO" id="GO:0003676">
    <property type="term" value="F:nucleic acid binding"/>
    <property type="evidence" value="ECO:0007669"/>
    <property type="project" value="InterPro"/>
</dbReference>
<feature type="region of interest" description="Disordered" evidence="1">
    <location>
        <begin position="101"/>
        <end position="130"/>
    </location>
</feature>
<dbReference type="InterPro" id="IPR012677">
    <property type="entry name" value="Nucleotide-bd_a/b_plait_sf"/>
</dbReference>